<evidence type="ECO:0000256" key="11">
    <source>
        <dbReference type="ARBA" id="ARBA00023303"/>
    </source>
</evidence>
<feature type="compositionally biased region" description="Basic and acidic residues" evidence="13">
    <location>
        <begin position="13"/>
        <end position="28"/>
    </location>
</feature>
<sequence>MPKHQEEEDATEGECRKPEKEKDSQSKDKKAKGIKMNRLVLLLVLFVLYVSLGAAVFNLLEAGAELERKNELDDFVERFLNKNPCVNRSDLYDLLKKAVVDSEIVNYVVDNKTHLDRWDFSGAFGFVVSVVTTIGFGNMSPFTMEGKAVCVLYALFGIPLTLLVLGGLGETMLKFIKRIKKCRNPMCHHTPKVNRTLNVFYITSLGVIIIFVAPAAMFTYVEQWHFMESVYFCFTTLSTIGFGDYVIGIHETRLTNIYAHEFYEVIAYVWILLGLAYLSLVYRYITDSMVAKAQEVGRSTLRRLGV</sequence>
<comment type="similarity">
    <text evidence="2 12">Belongs to the two pore domain potassium channel (TC 1.A.1.8) family.</text>
</comment>
<evidence type="ECO:0000256" key="2">
    <source>
        <dbReference type="ARBA" id="ARBA00006666"/>
    </source>
</evidence>
<dbReference type="AlphaFoldDB" id="A0A8S3ZJX9"/>
<evidence type="ECO:0000256" key="13">
    <source>
        <dbReference type="SAM" id="MobiDB-lite"/>
    </source>
</evidence>
<dbReference type="OrthoDB" id="297496at2759"/>
<feature type="domain" description="Potassium channel" evidence="15">
    <location>
        <begin position="109"/>
        <end position="172"/>
    </location>
</feature>
<feature type="transmembrane region" description="Helical" evidence="14">
    <location>
        <begin position="149"/>
        <end position="168"/>
    </location>
</feature>
<dbReference type="Proteomes" id="UP000678393">
    <property type="component" value="Unassembled WGS sequence"/>
</dbReference>
<keyword evidence="17" id="KW-1185">Reference proteome</keyword>
<keyword evidence="9 12" id="KW-0406">Ion transport</keyword>
<gene>
    <name evidence="16" type="ORF">CUNI_LOCUS13094</name>
</gene>
<dbReference type="Pfam" id="PF07885">
    <property type="entry name" value="Ion_trans_2"/>
    <property type="match status" value="2"/>
</dbReference>
<organism evidence="16 17">
    <name type="scientific">Candidula unifasciata</name>
    <dbReference type="NCBI Taxonomy" id="100452"/>
    <lineage>
        <taxon>Eukaryota</taxon>
        <taxon>Metazoa</taxon>
        <taxon>Spiralia</taxon>
        <taxon>Lophotrochozoa</taxon>
        <taxon>Mollusca</taxon>
        <taxon>Gastropoda</taxon>
        <taxon>Heterobranchia</taxon>
        <taxon>Euthyneura</taxon>
        <taxon>Panpulmonata</taxon>
        <taxon>Eupulmonata</taxon>
        <taxon>Stylommatophora</taxon>
        <taxon>Helicina</taxon>
        <taxon>Helicoidea</taxon>
        <taxon>Geomitridae</taxon>
        <taxon>Candidula</taxon>
    </lineage>
</organism>
<feature type="non-terminal residue" evidence="16">
    <location>
        <position position="306"/>
    </location>
</feature>
<dbReference type="GO" id="GO:0030322">
    <property type="term" value="P:stabilization of membrane potential"/>
    <property type="evidence" value="ECO:0007669"/>
    <property type="project" value="TreeGrafter"/>
</dbReference>
<evidence type="ECO:0000256" key="3">
    <source>
        <dbReference type="ARBA" id="ARBA00022448"/>
    </source>
</evidence>
<protein>
    <recommendedName>
        <fullName evidence="15">Potassium channel domain-containing protein</fullName>
    </recommendedName>
</protein>
<evidence type="ECO:0000256" key="10">
    <source>
        <dbReference type="ARBA" id="ARBA00023136"/>
    </source>
</evidence>
<reference evidence="16" key="1">
    <citation type="submission" date="2021-04" db="EMBL/GenBank/DDBJ databases">
        <authorList>
            <consortium name="Molecular Ecology Group"/>
        </authorList>
    </citation>
    <scope>NUCLEOTIDE SEQUENCE</scope>
</reference>
<accession>A0A8S3ZJX9</accession>
<feature type="transmembrane region" description="Helical" evidence="14">
    <location>
        <begin position="199"/>
        <end position="218"/>
    </location>
</feature>
<dbReference type="PRINTS" id="PR01095">
    <property type="entry name" value="TASKCHANNEL"/>
</dbReference>
<comment type="caution">
    <text evidence="16">The sequence shown here is derived from an EMBL/GenBank/DDBJ whole genome shotgun (WGS) entry which is preliminary data.</text>
</comment>
<keyword evidence="8 14" id="KW-1133">Transmembrane helix</keyword>
<feature type="non-terminal residue" evidence="16">
    <location>
        <position position="1"/>
    </location>
</feature>
<evidence type="ECO:0000256" key="9">
    <source>
        <dbReference type="ARBA" id="ARBA00023065"/>
    </source>
</evidence>
<evidence type="ECO:0000256" key="6">
    <source>
        <dbReference type="ARBA" id="ARBA00022826"/>
    </source>
</evidence>
<keyword evidence="6" id="KW-0631">Potassium channel</keyword>
<feature type="transmembrane region" description="Helical" evidence="14">
    <location>
        <begin position="120"/>
        <end position="137"/>
    </location>
</feature>
<evidence type="ECO:0000313" key="17">
    <source>
        <dbReference type="Proteomes" id="UP000678393"/>
    </source>
</evidence>
<dbReference type="PANTHER" id="PTHR11003">
    <property type="entry name" value="POTASSIUM CHANNEL, SUBFAMILY K"/>
    <property type="match status" value="1"/>
</dbReference>
<evidence type="ECO:0000259" key="15">
    <source>
        <dbReference type="Pfam" id="PF07885"/>
    </source>
</evidence>
<keyword evidence="4" id="KW-0633">Potassium transport</keyword>
<dbReference type="GO" id="GO:0005886">
    <property type="term" value="C:plasma membrane"/>
    <property type="evidence" value="ECO:0007669"/>
    <property type="project" value="TreeGrafter"/>
</dbReference>
<dbReference type="InterPro" id="IPR013099">
    <property type="entry name" value="K_chnl_dom"/>
</dbReference>
<keyword evidence="7" id="KW-0630">Potassium</keyword>
<evidence type="ECO:0000313" key="16">
    <source>
        <dbReference type="EMBL" id="CAG5127536.1"/>
    </source>
</evidence>
<evidence type="ECO:0000256" key="8">
    <source>
        <dbReference type="ARBA" id="ARBA00022989"/>
    </source>
</evidence>
<proteinExistence type="inferred from homology"/>
<keyword evidence="5 12" id="KW-0812">Transmembrane</keyword>
<feature type="transmembrane region" description="Helical" evidence="14">
    <location>
        <begin position="230"/>
        <end position="247"/>
    </location>
</feature>
<dbReference type="PANTHER" id="PTHR11003:SF345">
    <property type="entry name" value="TWIK FAMILY OF POTASSIUM CHANNELS PROTEIN 18"/>
    <property type="match status" value="1"/>
</dbReference>
<evidence type="ECO:0000256" key="4">
    <source>
        <dbReference type="ARBA" id="ARBA00022538"/>
    </source>
</evidence>
<keyword evidence="10 14" id="KW-0472">Membrane</keyword>
<dbReference type="SUPFAM" id="SSF81324">
    <property type="entry name" value="Voltage-gated potassium channels"/>
    <property type="match status" value="2"/>
</dbReference>
<dbReference type="InterPro" id="IPR003280">
    <property type="entry name" value="2pore_dom_K_chnl"/>
</dbReference>
<evidence type="ECO:0000256" key="5">
    <source>
        <dbReference type="ARBA" id="ARBA00022692"/>
    </source>
</evidence>
<evidence type="ECO:0000256" key="14">
    <source>
        <dbReference type="SAM" id="Phobius"/>
    </source>
</evidence>
<evidence type="ECO:0000256" key="1">
    <source>
        <dbReference type="ARBA" id="ARBA00004141"/>
    </source>
</evidence>
<feature type="transmembrane region" description="Helical" evidence="14">
    <location>
        <begin position="39"/>
        <end position="60"/>
    </location>
</feature>
<feature type="transmembrane region" description="Helical" evidence="14">
    <location>
        <begin position="267"/>
        <end position="285"/>
    </location>
</feature>
<dbReference type="InterPro" id="IPR003092">
    <property type="entry name" value="2pore_dom_K_chnl_TASK"/>
</dbReference>
<dbReference type="Gene3D" id="1.10.287.70">
    <property type="match status" value="1"/>
</dbReference>
<dbReference type="EMBL" id="CAJHNH020002717">
    <property type="protein sequence ID" value="CAG5127536.1"/>
    <property type="molecule type" value="Genomic_DNA"/>
</dbReference>
<feature type="region of interest" description="Disordered" evidence="13">
    <location>
        <begin position="1"/>
        <end position="29"/>
    </location>
</feature>
<keyword evidence="3 12" id="KW-0813">Transport</keyword>
<keyword evidence="11 12" id="KW-0407">Ion channel</keyword>
<evidence type="ECO:0000256" key="7">
    <source>
        <dbReference type="ARBA" id="ARBA00022958"/>
    </source>
</evidence>
<dbReference type="GO" id="GO:0015271">
    <property type="term" value="F:outward rectifier potassium channel activity"/>
    <property type="evidence" value="ECO:0007669"/>
    <property type="project" value="TreeGrafter"/>
</dbReference>
<feature type="domain" description="Potassium channel" evidence="15">
    <location>
        <begin position="208"/>
        <end position="289"/>
    </location>
</feature>
<evidence type="ECO:0000256" key="12">
    <source>
        <dbReference type="RuleBase" id="RU003857"/>
    </source>
</evidence>
<dbReference type="GO" id="GO:0022841">
    <property type="term" value="F:potassium ion leak channel activity"/>
    <property type="evidence" value="ECO:0007669"/>
    <property type="project" value="TreeGrafter"/>
</dbReference>
<name>A0A8S3ZJX9_9EUPU</name>
<comment type="subcellular location">
    <subcellularLocation>
        <location evidence="1">Membrane</location>
        <topology evidence="1">Multi-pass membrane protein</topology>
    </subcellularLocation>
</comment>
<dbReference type="PRINTS" id="PR01333">
    <property type="entry name" value="2POREKCHANEL"/>
</dbReference>